<name>A0A344TRL4_9BACT</name>
<dbReference type="SUPFAM" id="SSF51445">
    <property type="entry name" value="(Trans)glycosidases"/>
    <property type="match status" value="1"/>
</dbReference>
<dbReference type="SUPFAM" id="SSF49313">
    <property type="entry name" value="Cadherin-like"/>
    <property type="match status" value="2"/>
</dbReference>
<evidence type="ECO:0000259" key="5">
    <source>
        <dbReference type="SMART" id="SM00736"/>
    </source>
</evidence>
<sequence length="849" mass="96763">MRQLKRRYLWGFWIVSLLYSSLTFANDQQRYLAVLLLNTNRSLDVDLDLLEGAVKAGCNAVHLTIYWDQVYTTATSQADWRKYDNQINLAQKLGVKIALRILVGRHVSRIQGFWDNEHRQRDQQGQALISGYSATYFSYAHRPSVEKARAFIKEVCQRYNNLQQQGVISWVSVSTTPTQETGYYHENAPEGYNYPTVFDYSPVMQQEFRIWLNRKYKKIERLNVFWQTEYKSFEEVTPPVSLKYREQVFWGQSGRDWYVFRHAIFKQFVEQTTQTIKSVNSTYRVITDFGSVFDQISVFCGSLAFGDLNRSTDGVKINDDLQYDHRFSTDLLRSNILPGQWVLNEVYPESKYGNEVITRQIDENFEHGAHWVSVVIATQNALDVMRPIIQASVPKWLKKPFVEVTPMAYMDYTLSRVVEFGYYSGGVYGEWLNRAGHESNRKPVAIRMVEDLLIDSLQGSINQLPVVRNLLPTKIAKVNSAFSYRLSSEVFADIDGIIDTVVINNLPAWLTFRNNVFSGTPPQIGNFTMLLRATDDDGASVETNFTIIVNNVGRTNQIPIVQKPIQNVKGVYKQPFTFTFSDSTFADFDGFITRLEVTGLPSWAQFRRKEIRGLADAVGEYTITVRAYDDEEAVAQTSFKITISYPIVSFDLIQAGRVGERFLIKRLQNGEVLASSDLPPLLNIYATCDAVFDEFELQLSGGHVQKSQSESSPFSLFTGDGGFPTVVGTYQVKGNAYFQKELISSATYRFQIIATDPLTKLPIPLADWALFPNPCYQFLNVKLPDNVSIQKIQLVNSIGQTQPILGNATSVANQLLSINLTDFKLPAGVYFLKLQKEDSSWQAFKLIKQ</sequence>
<dbReference type="InterPro" id="IPR026444">
    <property type="entry name" value="Secre_tail"/>
</dbReference>
<dbReference type="GO" id="GO:0009341">
    <property type="term" value="C:beta-galactosidase complex"/>
    <property type="evidence" value="ECO:0007669"/>
    <property type="project" value="InterPro"/>
</dbReference>
<keyword evidence="3" id="KW-0862">Zinc</keyword>
<proteinExistence type="predicted"/>
<evidence type="ECO:0000256" key="4">
    <source>
        <dbReference type="ARBA" id="ARBA00023295"/>
    </source>
</evidence>
<dbReference type="Pfam" id="PF05345">
    <property type="entry name" value="He_PIG"/>
    <property type="match status" value="2"/>
</dbReference>
<dbReference type="Gene3D" id="3.20.20.80">
    <property type="entry name" value="Glycosidases"/>
    <property type="match status" value="1"/>
</dbReference>
<dbReference type="GO" id="GO:0004565">
    <property type="term" value="F:beta-galactosidase activity"/>
    <property type="evidence" value="ECO:0007669"/>
    <property type="project" value="InterPro"/>
</dbReference>
<dbReference type="GO" id="GO:0005975">
    <property type="term" value="P:carbohydrate metabolic process"/>
    <property type="evidence" value="ECO:0007669"/>
    <property type="project" value="InterPro"/>
</dbReference>
<dbReference type="Gene3D" id="2.60.40.10">
    <property type="entry name" value="Immunoglobulins"/>
    <property type="match status" value="2"/>
</dbReference>
<dbReference type="Pfam" id="PF18962">
    <property type="entry name" value="Por_Secre_tail"/>
    <property type="match status" value="1"/>
</dbReference>
<evidence type="ECO:0000256" key="3">
    <source>
        <dbReference type="ARBA" id="ARBA00022833"/>
    </source>
</evidence>
<keyword evidence="2" id="KW-0378">Hydrolase</keyword>
<dbReference type="RefSeq" id="WP_114070046.1">
    <property type="nucleotide sequence ID" value="NZ_CP030850.1"/>
</dbReference>
<dbReference type="InterPro" id="IPR003476">
    <property type="entry name" value="Glyco_hydro_42"/>
</dbReference>
<reference evidence="6 7" key="1">
    <citation type="submission" date="2018-07" db="EMBL/GenBank/DDBJ databases">
        <title>Genome sequencing of Runella.</title>
        <authorList>
            <person name="Baek M.-G."/>
            <person name="Yi H."/>
        </authorList>
    </citation>
    <scope>NUCLEOTIDE SEQUENCE [LARGE SCALE GENOMIC DNA]</scope>
    <source>
        <strain evidence="6 7">HYN0085</strain>
    </source>
</reference>
<feature type="domain" description="Dystroglycan-type cadherin-like" evidence="5">
    <location>
        <begin position="466"/>
        <end position="556"/>
    </location>
</feature>
<dbReference type="PANTHER" id="PTHR36447">
    <property type="entry name" value="BETA-GALACTOSIDASE GANA"/>
    <property type="match status" value="1"/>
</dbReference>
<evidence type="ECO:0000313" key="7">
    <source>
        <dbReference type="Proteomes" id="UP000251993"/>
    </source>
</evidence>
<dbReference type="InterPro" id="IPR013783">
    <property type="entry name" value="Ig-like_fold"/>
</dbReference>
<dbReference type="SMART" id="SM00736">
    <property type="entry name" value="CADG"/>
    <property type="match status" value="1"/>
</dbReference>
<dbReference type="AlphaFoldDB" id="A0A344TRL4"/>
<dbReference type="KEGG" id="run:DR864_27840"/>
<dbReference type="NCBIfam" id="TIGR04183">
    <property type="entry name" value="Por_Secre_tail"/>
    <property type="match status" value="1"/>
</dbReference>
<dbReference type="GO" id="GO:0016020">
    <property type="term" value="C:membrane"/>
    <property type="evidence" value="ECO:0007669"/>
    <property type="project" value="InterPro"/>
</dbReference>
<dbReference type="Pfam" id="PF02449">
    <property type="entry name" value="Glyco_hydro_42"/>
    <property type="match status" value="1"/>
</dbReference>
<keyword evidence="7" id="KW-1185">Reference proteome</keyword>
<dbReference type="EMBL" id="CP030850">
    <property type="protein sequence ID" value="AXE21285.1"/>
    <property type="molecule type" value="Genomic_DNA"/>
</dbReference>
<dbReference type="Proteomes" id="UP000251993">
    <property type="component" value="Chromosome"/>
</dbReference>
<evidence type="ECO:0000256" key="2">
    <source>
        <dbReference type="ARBA" id="ARBA00022801"/>
    </source>
</evidence>
<evidence type="ECO:0000256" key="1">
    <source>
        <dbReference type="ARBA" id="ARBA00022723"/>
    </source>
</evidence>
<organism evidence="6 7">
    <name type="scientific">Runella rosea</name>
    <dbReference type="NCBI Taxonomy" id="2259595"/>
    <lineage>
        <taxon>Bacteria</taxon>
        <taxon>Pseudomonadati</taxon>
        <taxon>Bacteroidota</taxon>
        <taxon>Cytophagia</taxon>
        <taxon>Cytophagales</taxon>
        <taxon>Spirosomataceae</taxon>
        <taxon>Runella</taxon>
    </lineage>
</organism>
<dbReference type="OrthoDB" id="900954at2"/>
<gene>
    <name evidence="6" type="ORF">DR864_27840</name>
</gene>
<keyword evidence="1" id="KW-0479">Metal-binding</keyword>
<dbReference type="GO" id="GO:0005509">
    <property type="term" value="F:calcium ion binding"/>
    <property type="evidence" value="ECO:0007669"/>
    <property type="project" value="InterPro"/>
</dbReference>
<keyword evidence="4" id="KW-0326">Glycosidase</keyword>
<dbReference type="InterPro" id="IPR017853">
    <property type="entry name" value="GH"/>
</dbReference>
<evidence type="ECO:0000313" key="6">
    <source>
        <dbReference type="EMBL" id="AXE21285.1"/>
    </source>
</evidence>
<protein>
    <recommendedName>
        <fullName evidence="5">Dystroglycan-type cadherin-like domain-containing protein</fullName>
    </recommendedName>
</protein>
<dbReference type="InterPro" id="IPR015919">
    <property type="entry name" value="Cadherin-like_sf"/>
</dbReference>
<dbReference type="PANTHER" id="PTHR36447:SF2">
    <property type="entry name" value="BETA-GALACTOSIDASE YESZ"/>
    <property type="match status" value="1"/>
</dbReference>
<dbReference type="InterPro" id="IPR013529">
    <property type="entry name" value="Glyco_hydro_42_N"/>
</dbReference>
<dbReference type="InterPro" id="IPR006644">
    <property type="entry name" value="Cadg"/>
</dbReference>
<accession>A0A344TRL4</accession>